<dbReference type="InterPro" id="IPR035965">
    <property type="entry name" value="PAS-like_dom_sf"/>
</dbReference>
<dbReference type="EC" id="2.7.13.3" evidence="2"/>
<dbReference type="SUPFAM" id="SSF55874">
    <property type="entry name" value="ATPase domain of HSP90 chaperone/DNA topoisomerase II/histidine kinase"/>
    <property type="match status" value="1"/>
</dbReference>
<dbReference type="PRINTS" id="PR00344">
    <property type="entry name" value="BCTRLSENSOR"/>
</dbReference>
<feature type="domain" description="PAS" evidence="10">
    <location>
        <begin position="170"/>
        <end position="240"/>
    </location>
</feature>
<dbReference type="CDD" id="cd00082">
    <property type="entry name" value="HisKA"/>
    <property type="match status" value="1"/>
</dbReference>
<evidence type="ECO:0000313" key="13">
    <source>
        <dbReference type="EMBL" id="WKW14080.1"/>
    </source>
</evidence>
<proteinExistence type="predicted"/>
<keyword evidence="4" id="KW-0808">Transferase</keyword>
<feature type="domain" description="PAS" evidence="10">
    <location>
        <begin position="294"/>
        <end position="364"/>
    </location>
</feature>
<dbReference type="GO" id="GO:0000155">
    <property type="term" value="F:phosphorelay sensor kinase activity"/>
    <property type="evidence" value="ECO:0007669"/>
    <property type="project" value="InterPro"/>
</dbReference>
<dbReference type="Pfam" id="PF00512">
    <property type="entry name" value="HisKA"/>
    <property type="match status" value="1"/>
</dbReference>
<dbReference type="Gene3D" id="3.30.450.20">
    <property type="entry name" value="PAS domain"/>
    <property type="match status" value="3"/>
</dbReference>
<dbReference type="InterPro" id="IPR036097">
    <property type="entry name" value="HisK_dim/P_sf"/>
</dbReference>
<dbReference type="Pfam" id="PF08448">
    <property type="entry name" value="PAS_4"/>
    <property type="match status" value="2"/>
</dbReference>
<dbReference type="InterPro" id="IPR000700">
    <property type="entry name" value="PAS-assoc_C"/>
</dbReference>
<dbReference type="GO" id="GO:0006355">
    <property type="term" value="P:regulation of DNA-templated transcription"/>
    <property type="evidence" value="ECO:0007669"/>
    <property type="project" value="InterPro"/>
</dbReference>
<dbReference type="AlphaFoldDB" id="A0AA49JSF6"/>
<evidence type="ECO:0000256" key="7">
    <source>
        <dbReference type="ARBA" id="ARBA00022840"/>
    </source>
</evidence>
<evidence type="ECO:0000259" key="11">
    <source>
        <dbReference type="PROSITE" id="PS50113"/>
    </source>
</evidence>
<dbReference type="SUPFAM" id="SSF47384">
    <property type="entry name" value="Homodimeric domain of signal transducing histidine kinase"/>
    <property type="match status" value="1"/>
</dbReference>
<dbReference type="PROSITE" id="PS50113">
    <property type="entry name" value="PAC"/>
    <property type="match status" value="2"/>
</dbReference>
<dbReference type="Pfam" id="PF02518">
    <property type="entry name" value="HATPase_c"/>
    <property type="match status" value="1"/>
</dbReference>
<feature type="domain" description="PAC" evidence="11">
    <location>
        <begin position="242"/>
        <end position="293"/>
    </location>
</feature>
<keyword evidence="3" id="KW-0597">Phosphoprotein</keyword>
<dbReference type="EMBL" id="CP130612">
    <property type="protein sequence ID" value="WKW11170.1"/>
    <property type="molecule type" value="Genomic_DNA"/>
</dbReference>
<dbReference type="EMBL" id="CP130613">
    <property type="protein sequence ID" value="WKW14080.1"/>
    <property type="molecule type" value="Genomic_DNA"/>
</dbReference>
<reference evidence="12" key="1">
    <citation type="submission" date="2023-07" db="EMBL/GenBank/DDBJ databases">
        <authorList>
            <person name="Haufschild T."/>
            <person name="Kallscheuer N."/>
            <person name="Hammer J."/>
            <person name="Kohn T."/>
            <person name="Kabuu M."/>
            <person name="Jogler M."/>
            <person name="Wohfarth N."/>
            <person name="Heuer A."/>
            <person name="Rohde M."/>
            <person name="van Teeseling M.C.F."/>
            <person name="Jogler C."/>
        </authorList>
    </citation>
    <scope>NUCLEOTIDE SEQUENCE</scope>
    <source>
        <strain evidence="12">Strain 138</strain>
        <strain evidence="13">Strain 318</strain>
    </source>
</reference>
<evidence type="ECO:0000313" key="14">
    <source>
        <dbReference type="Proteomes" id="UP001229955"/>
    </source>
</evidence>
<dbReference type="InterPro" id="IPR013767">
    <property type="entry name" value="PAS_fold"/>
</dbReference>
<dbReference type="SMART" id="SM00388">
    <property type="entry name" value="HisKA"/>
    <property type="match status" value="1"/>
</dbReference>
<dbReference type="PROSITE" id="PS50109">
    <property type="entry name" value="HIS_KIN"/>
    <property type="match status" value="1"/>
</dbReference>
<dbReference type="SMART" id="SM00086">
    <property type="entry name" value="PAC"/>
    <property type="match status" value="3"/>
</dbReference>
<evidence type="ECO:0000256" key="4">
    <source>
        <dbReference type="ARBA" id="ARBA00022679"/>
    </source>
</evidence>
<dbReference type="SMART" id="SM00387">
    <property type="entry name" value="HATPase_c"/>
    <property type="match status" value="1"/>
</dbReference>
<evidence type="ECO:0000313" key="12">
    <source>
        <dbReference type="EMBL" id="WKW11170.1"/>
    </source>
</evidence>
<dbReference type="PANTHER" id="PTHR43065:SF10">
    <property type="entry name" value="PEROXIDE STRESS-ACTIVATED HISTIDINE KINASE MAK3"/>
    <property type="match status" value="1"/>
</dbReference>
<keyword evidence="8" id="KW-0902">Two-component regulatory system</keyword>
<dbReference type="NCBIfam" id="TIGR00229">
    <property type="entry name" value="sensory_box"/>
    <property type="match status" value="3"/>
</dbReference>
<organism evidence="12">
    <name type="scientific">Pseudogemmatithrix spongiicola</name>
    <dbReference type="NCBI Taxonomy" id="3062599"/>
    <lineage>
        <taxon>Bacteria</taxon>
        <taxon>Pseudomonadati</taxon>
        <taxon>Gemmatimonadota</taxon>
        <taxon>Gemmatimonadia</taxon>
        <taxon>Gemmatimonadales</taxon>
        <taxon>Gemmatimonadaceae</taxon>
        <taxon>Pseudogemmatithrix</taxon>
    </lineage>
</organism>
<evidence type="ECO:0000256" key="8">
    <source>
        <dbReference type="ARBA" id="ARBA00023012"/>
    </source>
</evidence>
<dbReference type="KEGG" id="pspc:Strain318_000405"/>
<feature type="domain" description="Histidine kinase" evidence="9">
    <location>
        <begin position="430"/>
        <end position="642"/>
    </location>
</feature>
<accession>A0AA49JXP5</accession>
<evidence type="ECO:0000256" key="6">
    <source>
        <dbReference type="ARBA" id="ARBA00022777"/>
    </source>
</evidence>
<dbReference type="Pfam" id="PF00989">
    <property type="entry name" value="PAS"/>
    <property type="match status" value="1"/>
</dbReference>
<keyword evidence="14" id="KW-1185">Reference proteome</keyword>
<dbReference type="InterPro" id="IPR005467">
    <property type="entry name" value="His_kinase_dom"/>
</dbReference>
<keyword evidence="7" id="KW-0067">ATP-binding</keyword>
<name>A0AA49JSF6_9BACT</name>
<dbReference type="PANTHER" id="PTHR43065">
    <property type="entry name" value="SENSOR HISTIDINE KINASE"/>
    <property type="match status" value="1"/>
</dbReference>
<dbReference type="SUPFAM" id="SSF55785">
    <property type="entry name" value="PYP-like sensor domain (PAS domain)"/>
    <property type="match status" value="3"/>
</dbReference>
<sequence>MQEHHSTGIIPDATLEPRLRALLRELPPAQAAVLEELWRERERLLGLAEQHRLVMQSVTDGVLVTTIGGVIEYANEAAHQLFVNRRVLRDQRLPELVAREEQVQLREYVQRAAEGDAVRAQCTVVRPDGDLRRLNLSISPLREHGHVSALVVSLTDFTDEARARDEVAASNARFRDLAEVATDGIWTVDRRGLFTSVNPATLELAGRSRSEMLGRSAIPMIAPEDQSAVAGHFRAVLGGKRERYECHIIRKDGSRRLVAVANSPIVTRGTVTGILGVVRDLTDERTRSVAFERLEATHTRLVDSAEDAIATIDEDGRFTSVNRALEKVSGKPRSALIGTNFVEILRPSERADLWRLFAATLGGERQRRELRFTRPDGAQRIAAVLATPLVEHGRVTGVLAVARDVTDERNLQEQVVRREKLAALGELVSGVVHEMNVPLQTILSNVQLLEQEPALPEATRECAATVASEVRRASRIVNKLLTFARQNPAERLATDLNAVIEDTVELRRYPLRVQDIELQVELDRSLPVTWADPFQLQQVFLNILGNAEQAVVQHPGARRIRVTTRRAGDSAIVSVADSGPGIAPEHFPHIFNPFYTTKPRGSGTGLGLSIADGIVRDHGGTIRVQSEPGKGATFEVALPIVSPPAPPSP</sequence>
<evidence type="ECO:0000256" key="2">
    <source>
        <dbReference type="ARBA" id="ARBA00012438"/>
    </source>
</evidence>
<gene>
    <name evidence="12" type="ORF">Strain138_000405</name>
    <name evidence="13" type="ORF">Strain318_000405</name>
</gene>
<dbReference type="InterPro" id="IPR000014">
    <property type="entry name" value="PAS"/>
</dbReference>
<evidence type="ECO:0000256" key="1">
    <source>
        <dbReference type="ARBA" id="ARBA00000085"/>
    </source>
</evidence>
<dbReference type="RefSeq" id="WP_367886872.1">
    <property type="nucleotide sequence ID" value="NZ_CP130612.1"/>
</dbReference>
<protein>
    <recommendedName>
        <fullName evidence="2">histidine kinase</fullName>
        <ecNumber evidence="2">2.7.13.3</ecNumber>
    </recommendedName>
</protein>
<evidence type="ECO:0000256" key="5">
    <source>
        <dbReference type="ARBA" id="ARBA00022741"/>
    </source>
</evidence>
<comment type="catalytic activity">
    <reaction evidence="1">
        <text>ATP + protein L-histidine = ADP + protein N-phospho-L-histidine.</text>
        <dbReference type="EC" id="2.7.13.3"/>
    </reaction>
</comment>
<dbReference type="SMART" id="SM00091">
    <property type="entry name" value="PAS"/>
    <property type="match status" value="3"/>
</dbReference>
<dbReference type="Gene3D" id="1.10.287.130">
    <property type="match status" value="1"/>
</dbReference>
<accession>A0AA49JSF6</accession>
<keyword evidence="6" id="KW-0418">Kinase</keyword>
<dbReference type="InterPro" id="IPR001610">
    <property type="entry name" value="PAC"/>
</dbReference>
<dbReference type="InterPro" id="IPR003594">
    <property type="entry name" value="HATPase_dom"/>
</dbReference>
<evidence type="ECO:0000256" key="3">
    <source>
        <dbReference type="ARBA" id="ARBA00022553"/>
    </source>
</evidence>
<dbReference type="InterPro" id="IPR003661">
    <property type="entry name" value="HisK_dim/P_dom"/>
</dbReference>
<dbReference type="CDD" id="cd00130">
    <property type="entry name" value="PAS"/>
    <property type="match status" value="3"/>
</dbReference>
<dbReference type="InterPro" id="IPR036890">
    <property type="entry name" value="HATPase_C_sf"/>
</dbReference>
<keyword evidence="5" id="KW-0547">Nucleotide-binding</keyword>
<feature type="domain" description="PAC" evidence="11">
    <location>
        <begin position="366"/>
        <end position="417"/>
    </location>
</feature>
<evidence type="ECO:0000259" key="9">
    <source>
        <dbReference type="PROSITE" id="PS50109"/>
    </source>
</evidence>
<dbReference type="Gene3D" id="3.30.565.10">
    <property type="entry name" value="Histidine kinase-like ATPase, C-terminal domain"/>
    <property type="match status" value="1"/>
</dbReference>
<dbReference type="InterPro" id="IPR004358">
    <property type="entry name" value="Sig_transdc_His_kin-like_C"/>
</dbReference>
<dbReference type="Proteomes" id="UP001229955">
    <property type="component" value="Chromosome"/>
</dbReference>
<dbReference type="GO" id="GO:0005524">
    <property type="term" value="F:ATP binding"/>
    <property type="evidence" value="ECO:0007669"/>
    <property type="project" value="UniProtKB-KW"/>
</dbReference>
<evidence type="ECO:0000259" key="10">
    <source>
        <dbReference type="PROSITE" id="PS50112"/>
    </source>
</evidence>
<dbReference type="PROSITE" id="PS50112">
    <property type="entry name" value="PAS"/>
    <property type="match status" value="2"/>
</dbReference>
<dbReference type="InterPro" id="IPR013656">
    <property type="entry name" value="PAS_4"/>
</dbReference>